<evidence type="ECO:0000313" key="1">
    <source>
        <dbReference type="EMBL" id="MDN5200936.1"/>
    </source>
</evidence>
<name>A0ABT8KJQ3_9BACT</name>
<dbReference type="RefSeq" id="WP_346750966.1">
    <property type="nucleotide sequence ID" value="NZ_JAUJEA010000002.1"/>
</dbReference>
<organism evidence="1 2">
    <name type="scientific">Splendidivirga corallicola</name>
    <dbReference type="NCBI Taxonomy" id="3051826"/>
    <lineage>
        <taxon>Bacteria</taxon>
        <taxon>Pseudomonadati</taxon>
        <taxon>Bacteroidota</taxon>
        <taxon>Cytophagia</taxon>
        <taxon>Cytophagales</taxon>
        <taxon>Splendidivirgaceae</taxon>
        <taxon>Splendidivirga</taxon>
    </lineage>
</organism>
<proteinExistence type="predicted"/>
<dbReference type="Proteomes" id="UP001172082">
    <property type="component" value="Unassembled WGS sequence"/>
</dbReference>
<reference evidence="1" key="1">
    <citation type="submission" date="2023-06" db="EMBL/GenBank/DDBJ databases">
        <title>Genomic of Parafulvivirga corallium.</title>
        <authorList>
            <person name="Wang G."/>
        </authorList>
    </citation>
    <scope>NUCLEOTIDE SEQUENCE</scope>
    <source>
        <strain evidence="1">BMA10</strain>
    </source>
</reference>
<dbReference type="InterPro" id="IPR032710">
    <property type="entry name" value="NTF2-like_dom_sf"/>
</dbReference>
<dbReference type="SUPFAM" id="SSF54427">
    <property type="entry name" value="NTF2-like"/>
    <property type="match status" value="1"/>
</dbReference>
<comment type="caution">
    <text evidence="1">The sequence shown here is derived from an EMBL/GenBank/DDBJ whole genome shotgun (WGS) entry which is preliminary data.</text>
</comment>
<gene>
    <name evidence="1" type="ORF">QQ008_06175</name>
</gene>
<dbReference type="Gene3D" id="3.10.450.50">
    <property type="match status" value="1"/>
</dbReference>
<protein>
    <submittedName>
        <fullName evidence="1">DUF4440 domain-containing protein</fullName>
    </submittedName>
</protein>
<keyword evidence="2" id="KW-1185">Reference proteome</keyword>
<dbReference type="EMBL" id="JAUJEA010000002">
    <property type="protein sequence ID" value="MDN5200936.1"/>
    <property type="molecule type" value="Genomic_DNA"/>
</dbReference>
<accession>A0ABT8KJQ3</accession>
<sequence length="141" mass="16499">MRAFFTIALLFGIFINGHGQSEKEEILKILERQSNCWNKGDIDCFMIGYWQSDSLKFVGKNGITYGWNQTLRNYKKRYPDRATMGQLKFDILSTESLGKKHFFVVGKWHLTRETMEDAEGVFTLLWKKIKGEWVIIADHTP</sequence>
<evidence type="ECO:0000313" key="2">
    <source>
        <dbReference type="Proteomes" id="UP001172082"/>
    </source>
</evidence>